<proteinExistence type="inferred from homology"/>
<dbReference type="InterPro" id="IPR007627">
    <property type="entry name" value="RNA_pol_sigma70_r2"/>
</dbReference>
<dbReference type="NCBIfam" id="TIGR02937">
    <property type="entry name" value="sigma70-ECF"/>
    <property type="match status" value="1"/>
</dbReference>
<name>A0A926XVG6_9BACT</name>
<sequence>MSLTQLPEAIVSEEAQLWKSFTADDETALRKLMEGFYATLMNYGSKYTKDKEIAKDCIQELFIDLWYQRHQVIQPNSVKAYLLTSLRRRLFRQLRKTVFLAEPIFSGDDESFRFESSPDLILIEHESIVRQAQQIAHYLNELPRRQREIIYLKYYQGLNRNEIAEVMSITQQSVSNLLQKALVTLRQVIPFNLSSFLLVFLMPHSN</sequence>
<keyword evidence="3" id="KW-0731">Sigma factor</keyword>
<dbReference type="SUPFAM" id="SSF88946">
    <property type="entry name" value="Sigma2 domain of RNA polymerase sigma factors"/>
    <property type="match status" value="1"/>
</dbReference>
<evidence type="ECO:0000313" key="8">
    <source>
        <dbReference type="Proteomes" id="UP000598820"/>
    </source>
</evidence>
<evidence type="ECO:0000256" key="3">
    <source>
        <dbReference type="ARBA" id="ARBA00023082"/>
    </source>
</evidence>
<gene>
    <name evidence="7" type="ORF">IC229_07560</name>
</gene>
<dbReference type="InterPro" id="IPR013249">
    <property type="entry name" value="RNA_pol_sigma70_r4_t2"/>
</dbReference>
<comment type="caution">
    <text evidence="7">The sequence shown here is derived from an EMBL/GenBank/DDBJ whole genome shotgun (WGS) entry which is preliminary data.</text>
</comment>
<dbReference type="InterPro" id="IPR039425">
    <property type="entry name" value="RNA_pol_sigma-70-like"/>
</dbReference>
<keyword evidence="2" id="KW-0805">Transcription regulation</keyword>
<comment type="similarity">
    <text evidence="1">Belongs to the sigma-70 factor family. ECF subfamily.</text>
</comment>
<dbReference type="Proteomes" id="UP000598820">
    <property type="component" value="Unassembled WGS sequence"/>
</dbReference>
<evidence type="ECO:0000256" key="4">
    <source>
        <dbReference type="ARBA" id="ARBA00023163"/>
    </source>
</evidence>
<evidence type="ECO:0000313" key="7">
    <source>
        <dbReference type="EMBL" id="MBD2700486.1"/>
    </source>
</evidence>
<dbReference type="Gene3D" id="1.10.10.10">
    <property type="entry name" value="Winged helix-like DNA-binding domain superfamily/Winged helix DNA-binding domain"/>
    <property type="match status" value="1"/>
</dbReference>
<accession>A0A926XVG6</accession>
<evidence type="ECO:0000256" key="2">
    <source>
        <dbReference type="ARBA" id="ARBA00023015"/>
    </source>
</evidence>
<dbReference type="InterPro" id="IPR013324">
    <property type="entry name" value="RNA_pol_sigma_r3/r4-like"/>
</dbReference>
<feature type="domain" description="RNA polymerase sigma-70 region 2" evidence="5">
    <location>
        <begin position="34"/>
        <end position="96"/>
    </location>
</feature>
<evidence type="ECO:0000259" key="6">
    <source>
        <dbReference type="Pfam" id="PF08281"/>
    </source>
</evidence>
<organism evidence="7 8">
    <name type="scientific">Spirosoma profusum</name>
    <dbReference type="NCBI Taxonomy" id="2771354"/>
    <lineage>
        <taxon>Bacteria</taxon>
        <taxon>Pseudomonadati</taxon>
        <taxon>Bacteroidota</taxon>
        <taxon>Cytophagia</taxon>
        <taxon>Cytophagales</taxon>
        <taxon>Cytophagaceae</taxon>
        <taxon>Spirosoma</taxon>
    </lineage>
</organism>
<evidence type="ECO:0000256" key="1">
    <source>
        <dbReference type="ARBA" id="ARBA00010641"/>
    </source>
</evidence>
<dbReference type="PANTHER" id="PTHR43133:SF46">
    <property type="entry name" value="RNA POLYMERASE SIGMA-70 FACTOR ECF SUBFAMILY"/>
    <property type="match status" value="1"/>
</dbReference>
<dbReference type="PANTHER" id="PTHR43133">
    <property type="entry name" value="RNA POLYMERASE ECF-TYPE SIGMA FACTO"/>
    <property type="match status" value="1"/>
</dbReference>
<dbReference type="GO" id="GO:0006352">
    <property type="term" value="P:DNA-templated transcription initiation"/>
    <property type="evidence" value="ECO:0007669"/>
    <property type="project" value="InterPro"/>
</dbReference>
<keyword evidence="8" id="KW-1185">Reference proteome</keyword>
<dbReference type="GO" id="GO:0016987">
    <property type="term" value="F:sigma factor activity"/>
    <property type="evidence" value="ECO:0007669"/>
    <property type="project" value="UniProtKB-KW"/>
</dbReference>
<dbReference type="Pfam" id="PF04542">
    <property type="entry name" value="Sigma70_r2"/>
    <property type="match status" value="1"/>
</dbReference>
<keyword evidence="4" id="KW-0804">Transcription</keyword>
<reference evidence="7" key="1">
    <citation type="submission" date="2020-09" db="EMBL/GenBank/DDBJ databases">
        <authorList>
            <person name="Kim M.K."/>
        </authorList>
    </citation>
    <scope>NUCLEOTIDE SEQUENCE</scope>
    <source>
        <strain evidence="7">BT702</strain>
    </source>
</reference>
<dbReference type="InterPro" id="IPR014284">
    <property type="entry name" value="RNA_pol_sigma-70_dom"/>
</dbReference>
<dbReference type="AlphaFoldDB" id="A0A926XVG6"/>
<dbReference type="EMBL" id="JACWZY010000004">
    <property type="protein sequence ID" value="MBD2700486.1"/>
    <property type="molecule type" value="Genomic_DNA"/>
</dbReference>
<dbReference type="InterPro" id="IPR036388">
    <property type="entry name" value="WH-like_DNA-bd_sf"/>
</dbReference>
<feature type="domain" description="RNA polymerase sigma factor 70 region 4 type 2" evidence="6">
    <location>
        <begin position="133"/>
        <end position="185"/>
    </location>
</feature>
<dbReference type="GO" id="GO:0003677">
    <property type="term" value="F:DNA binding"/>
    <property type="evidence" value="ECO:0007669"/>
    <property type="project" value="InterPro"/>
</dbReference>
<dbReference type="InterPro" id="IPR013325">
    <property type="entry name" value="RNA_pol_sigma_r2"/>
</dbReference>
<protein>
    <submittedName>
        <fullName evidence="7">Sigma-70 family RNA polymerase sigma factor</fullName>
    </submittedName>
</protein>
<dbReference type="Pfam" id="PF08281">
    <property type="entry name" value="Sigma70_r4_2"/>
    <property type="match status" value="1"/>
</dbReference>
<dbReference type="RefSeq" id="WP_190886338.1">
    <property type="nucleotide sequence ID" value="NZ_JACWZY010000004.1"/>
</dbReference>
<dbReference type="CDD" id="cd06171">
    <property type="entry name" value="Sigma70_r4"/>
    <property type="match status" value="1"/>
</dbReference>
<dbReference type="Gene3D" id="1.10.1740.10">
    <property type="match status" value="1"/>
</dbReference>
<evidence type="ECO:0000259" key="5">
    <source>
        <dbReference type="Pfam" id="PF04542"/>
    </source>
</evidence>
<dbReference type="SUPFAM" id="SSF88659">
    <property type="entry name" value="Sigma3 and sigma4 domains of RNA polymerase sigma factors"/>
    <property type="match status" value="1"/>
</dbReference>